<dbReference type="SUPFAM" id="SSF53474">
    <property type="entry name" value="alpha/beta-Hydrolases"/>
    <property type="match status" value="1"/>
</dbReference>
<evidence type="ECO:0000313" key="5">
    <source>
        <dbReference type="EMBL" id="PYD65205.1"/>
    </source>
</evidence>
<evidence type="ECO:0000256" key="3">
    <source>
        <dbReference type="RuleBase" id="RU361235"/>
    </source>
</evidence>
<protein>
    <recommendedName>
        <fullName evidence="3">Carboxylic ester hydrolase</fullName>
        <ecNumber evidence="3">3.1.1.-</ecNumber>
    </recommendedName>
</protein>
<reference evidence="5 6" key="1">
    <citation type="submission" date="2017-06" db="EMBL/GenBank/DDBJ databases">
        <title>A draft genome sequence of Komagataeibacter nataicola LMG 1536.</title>
        <authorList>
            <person name="Skraban J."/>
            <person name="Cleenwerck I."/>
            <person name="Vandamme P."/>
            <person name="Trcek J."/>
        </authorList>
    </citation>
    <scope>NUCLEOTIDE SEQUENCE [LARGE SCALE GENOMIC DNA]</scope>
    <source>
        <strain evidence="5 6">LMG 1536</strain>
    </source>
</reference>
<dbReference type="Gene3D" id="3.40.50.1820">
    <property type="entry name" value="alpha/beta hydrolase"/>
    <property type="match status" value="1"/>
</dbReference>
<evidence type="ECO:0000256" key="2">
    <source>
        <dbReference type="ARBA" id="ARBA00022801"/>
    </source>
</evidence>
<dbReference type="PROSITE" id="PS00122">
    <property type="entry name" value="CARBOXYLESTERASE_B_1"/>
    <property type="match status" value="1"/>
</dbReference>
<evidence type="ECO:0000313" key="6">
    <source>
        <dbReference type="Proteomes" id="UP000247512"/>
    </source>
</evidence>
<keyword evidence="6" id="KW-1185">Reference proteome</keyword>
<proteinExistence type="inferred from homology"/>
<evidence type="ECO:0000259" key="4">
    <source>
        <dbReference type="Pfam" id="PF00135"/>
    </source>
</evidence>
<name>A0ABX5PBH1_9PROT</name>
<gene>
    <name evidence="5" type="ORF">CDI09_14795</name>
</gene>
<dbReference type="RefSeq" id="WP_110571395.1">
    <property type="nucleotide sequence ID" value="NZ_CP118675.1"/>
</dbReference>
<accession>A0ABX5PBH1</accession>
<dbReference type="InterPro" id="IPR002018">
    <property type="entry name" value="CarbesteraseB"/>
</dbReference>
<dbReference type="InterPro" id="IPR050309">
    <property type="entry name" value="Type-B_Carboxylest/Lipase"/>
</dbReference>
<dbReference type="PANTHER" id="PTHR11559">
    <property type="entry name" value="CARBOXYLESTERASE"/>
    <property type="match status" value="1"/>
</dbReference>
<dbReference type="EMBL" id="NIRT01000038">
    <property type="protein sequence ID" value="PYD65205.1"/>
    <property type="molecule type" value="Genomic_DNA"/>
</dbReference>
<sequence length="507" mass="54435">MVRVTTHTGIVEGYMQNGIATFLAVPYAAPISTANRFAAPRPPTPWAGIRQCIRPGAVCPQIPTYGPVGRNATSSLAAGEDFLTLNIRTPALSGRAPVLVWLHGGGYAMGSANEPQFQTGAFARSGIVEVCANYRLGALGFLPMGAACPTNRGLLDIISALEWVRDQIALFGGDPERVVLAGRSAGGFAVSTLLAMPAAHGLFARALIQSGATSAVLSPHDGQRTTRRFMEALGQPDPAELEGMDIGRMLHAQRSICEESYEQHDFGRDGSVTMVGIPFQPVIDGTTLPDHPETLARQGRMARVPVMIGTTSAEYMTHSTAHPDLASWAQVIALLDQRVQPMGLSGAEIVGRYRQALPGHDVIGIWRAVGGDLVFQNPTTRLGLLLSKYQPVYKYLFGGIGPDETGAAHGAEVGCVWFNPDLPSGGLPPRFQVRDRSFAARVHAQWVSFIQDKIPFLPRGPWAAYNATARQVAHITPTGTQMRSDPFYERCMLWEPVAPGHDGQASI</sequence>
<dbReference type="Proteomes" id="UP000247512">
    <property type="component" value="Unassembled WGS sequence"/>
</dbReference>
<comment type="similarity">
    <text evidence="1 3">Belongs to the type-B carboxylesterase/lipase family.</text>
</comment>
<dbReference type="InterPro" id="IPR019826">
    <property type="entry name" value="Carboxylesterase_B_AS"/>
</dbReference>
<dbReference type="EC" id="3.1.1.-" evidence="3"/>
<feature type="domain" description="Carboxylesterase type B" evidence="4">
    <location>
        <begin position="4"/>
        <end position="494"/>
    </location>
</feature>
<organism evidence="5 6">
    <name type="scientific">Komagataeibacter nataicola</name>
    <dbReference type="NCBI Taxonomy" id="265960"/>
    <lineage>
        <taxon>Bacteria</taxon>
        <taxon>Pseudomonadati</taxon>
        <taxon>Pseudomonadota</taxon>
        <taxon>Alphaproteobacteria</taxon>
        <taxon>Acetobacterales</taxon>
        <taxon>Acetobacteraceae</taxon>
        <taxon>Komagataeibacter</taxon>
    </lineage>
</organism>
<dbReference type="InterPro" id="IPR029058">
    <property type="entry name" value="AB_hydrolase_fold"/>
</dbReference>
<comment type="caution">
    <text evidence="5">The sequence shown here is derived from an EMBL/GenBank/DDBJ whole genome shotgun (WGS) entry which is preliminary data.</text>
</comment>
<evidence type="ECO:0000256" key="1">
    <source>
        <dbReference type="ARBA" id="ARBA00005964"/>
    </source>
</evidence>
<dbReference type="Pfam" id="PF00135">
    <property type="entry name" value="COesterase"/>
    <property type="match status" value="1"/>
</dbReference>
<keyword evidence="2 3" id="KW-0378">Hydrolase</keyword>